<dbReference type="EMBL" id="CP007452">
    <property type="protein sequence ID" value="AHM56429.1"/>
    <property type="molecule type" value="Genomic_DNA"/>
</dbReference>
<evidence type="ECO:0000313" key="2">
    <source>
        <dbReference type="EMBL" id="AHM56429.1"/>
    </source>
</evidence>
<accession>W8T3T4</accession>
<dbReference type="Proteomes" id="UP000019591">
    <property type="component" value="Chromosome"/>
</dbReference>
<dbReference type="eggNOG" id="ENOG502Z9NV">
    <property type="taxonomic scope" value="Bacteria"/>
</dbReference>
<dbReference type="AlphaFoldDB" id="W8T3T4"/>
<dbReference type="KEGG" id="eac:EAL2_c11310"/>
<dbReference type="RefSeq" id="WP_025435433.1">
    <property type="nucleotide sequence ID" value="NZ_CP007452.1"/>
</dbReference>
<keyword evidence="3" id="KW-1185">Reference proteome</keyword>
<sequence length="226" mass="26610">MSFKEEWDYFKNEVINENRFFAKVPFKKDLDDLICNSKVSVINCDFYRARKGSFNKELDMRAPSFDKVKDDGRCNPKGISYLYTATDANTAIHEVRPGINDVVTVAKFTVEKACCVDFNSVMIDYKDGFRYTEKFIEFTKFLISEFQKPISKYESLEYIPLQYITEYIKKSSERDGFIFKSSFQTKLNKGSNYVFFKDNPEKIIYKGNEKYLITNMNLNHEKLNCM</sequence>
<protein>
    <recommendedName>
        <fullName evidence="1">RES domain-containing protein</fullName>
    </recommendedName>
</protein>
<proteinExistence type="predicted"/>
<dbReference type="Pfam" id="PF08808">
    <property type="entry name" value="RES"/>
    <property type="match status" value="1"/>
</dbReference>
<dbReference type="STRING" id="1286171.EAL2_c11310"/>
<name>W8T3T4_PEPAC</name>
<evidence type="ECO:0000313" key="3">
    <source>
        <dbReference type="Proteomes" id="UP000019591"/>
    </source>
</evidence>
<dbReference type="PATRIC" id="fig|1286171.3.peg.1081"/>
<dbReference type="HOGENOM" id="CLU_042379_2_0_9"/>
<organism evidence="2 3">
    <name type="scientific">Peptoclostridium acidaminophilum DSM 3953</name>
    <dbReference type="NCBI Taxonomy" id="1286171"/>
    <lineage>
        <taxon>Bacteria</taxon>
        <taxon>Bacillati</taxon>
        <taxon>Bacillota</taxon>
        <taxon>Clostridia</taxon>
        <taxon>Peptostreptococcales</taxon>
        <taxon>Peptoclostridiaceae</taxon>
        <taxon>Peptoclostridium</taxon>
    </lineage>
</organism>
<reference evidence="2 3" key="1">
    <citation type="journal article" date="2014" name="Genome Announc.">
        <title>Complete Genome Sequence of Amino Acid-Utilizing Eubacterium acidaminophilum al-2 (DSM 3953).</title>
        <authorList>
            <person name="Poehlein A."/>
            <person name="Andreesen J.R."/>
            <person name="Daniel R."/>
        </authorList>
    </citation>
    <scope>NUCLEOTIDE SEQUENCE [LARGE SCALE GENOMIC DNA]</scope>
    <source>
        <strain evidence="2 3">DSM 3953</strain>
    </source>
</reference>
<dbReference type="OrthoDB" id="648213at2"/>
<evidence type="ECO:0000259" key="1">
    <source>
        <dbReference type="Pfam" id="PF08808"/>
    </source>
</evidence>
<feature type="domain" description="RES" evidence="1">
    <location>
        <begin position="47"/>
        <end position="200"/>
    </location>
</feature>
<gene>
    <name evidence="2" type="ORF">EAL2_c11310</name>
</gene>
<dbReference type="InterPro" id="IPR014914">
    <property type="entry name" value="RES_dom"/>
</dbReference>